<dbReference type="Proteomes" id="UP000585474">
    <property type="component" value="Unassembled WGS sequence"/>
</dbReference>
<sequence length="135" mass="14490">MKVHPAPKRKGTSRCDTTSLRPSRRRPRSPAARRSSGDSLTSSPKSSSFRSAPTQTSRSGNDVVDLSVDELELDLWRFRLPEATIPEMASAVYSEGELVVTVPKDANFDVSDGEDGGVWGEGNGGIGAGRFVLVL</sequence>
<dbReference type="PANTHER" id="PTHR33879:SF3">
    <property type="entry name" value="17.6 KDA CLASS II HEAT SHOCK PROTEIN-RELATED"/>
    <property type="match status" value="1"/>
</dbReference>
<dbReference type="CDD" id="cd06464">
    <property type="entry name" value="ACD_sHsps-like"/>
    <property type="match status" value="1"/>
</dbReference>
<evidence type="ECO:0000313" key="3">
    <source>
        <dbReference type="Proteomes" id="UP000585474"/>
    </source>
</evidence>
<comment type="caution">
    <text evidence="2">The sequence shown here is derived from an EMBL/GenBank/DDBJ whole genome shotgun (WGS) entry which is preliminary data.</text>
</comment>
<feature type="compositionally biased region" description="Low complexity" evidence="1">
    <location>
        <begin position="29"/>
        <end position="51"/>
    </location>
</feature>
<dbReference type="PANTHER" id="PTHR33879">
    <property type="entry name" value="17.6 KDA CLASS II HEAT SHOCK PROTEIN-RELATED"/>
    <property type="match status" value="1"/>
</dbReference>
<proteinExistence type="predicted"/>
<dbReference type="EMBL" id="BJWL01000013">
    <property type="protein sequence ID" value="GFY98802.1"/>
    <property type="molecule type" value="Genomic_DNA"/>
</dbReference>
<name>A0A7J0FJD7_9ERIC</name>
<evidence type="ECO:0000313" key="2">
    <source>
        <dbReference type="EMBL" id="GFY98802.1"/>
    </source>
</evidence>
<organism evidence="2 3">
    <name type="scientific">Actinidia rufa</name>
    <dbReference type="NCBI Taxonomy" id="165716"/>
    <lineage>
        <taxon>Eukaryota</taxon>
        <taxon>Viridiplantae</taxon>
        <taxon>Streptophyta</taxon>
        <taxon>Embryophyta</taxon>
        <taxon>Tracheophyta</taxon>
        <taxon>Spermatophyta</taxon>
        <taxon>Magnoliopsida</taxon>
        <taxon>eudicotyledons</taxon>
        <taxon>Gunneridae</taxon>
        <taxon>Pentapetalae</taxon>
        <taxon>asterids</taxon>
        <taxon>Ericales</taxon>
        <taxon>Actinidiaceae</taxon>
        <taxon>Actinidia</taxon>
    </lineage>
</organism>
<evidence type="ECO:0000256" key="1">
    <source>
        <dbReference type="SAM" id="MobiDB-lite"/>
    </source>
</evidence>
<feature type="region of interest" description="Disordered" evidence="1">
    <location>
        <begin position="1"/>
        <end position="64"/>
    </location>
</feature>
<gene>
    <name evidence="2" type="ORF">Acr_13g0002030</name>
</gene>
<feature type="compositionally biased region" description="Basic residues" evidence="1">
    <location>
        <begin position="1"/>
        <end position="12"/>
    </location>
</feature>
<dbReference type="AlphaFoldDB" id="A0A7J0FJD7"/>
<accession>A0A7J0FJD7</accession>
<protein>
    <submittedName>
        <fullName evidence="2">Uncharacterized protein</fullName>
    </submittedName>
</protein>
<keyword evidence="3" id="KW-1185">Reference proteome</keyword>
<reference evidence="2 3" key="1">
    <citation type="submission" date="2019-07" db="EMBL/GenBank/DDBJ databases">
        <title>De Novo Assembly of kiwifruit Actinidia rufa.</title>
        <authorList>
            <person name="Sugita-Konishi S."/>
            <person name="Sato K."/>
            <person name="Mori E."/>
            <person name="Abe Y."/>
            <person name="Kisaki G."/>
            <person name="Hamano K."/>
            <person name="Suezawa K."/>
            <person name="Otani M."/>
            <person name="Fukuda T."/>
            <person name="Manabe T."/>
            <person name="Gomi K."/>
            <person name="Tabuchi M."/>
            <person name="Akimitsu K."/>
            <person name="Kataoka I."/>
        </authorList>
    </citation>
    <scope>NUCLEOTIDE SEQUENCE [LARGE SCALE GENOMIC DNA]</scope>
    <source>
        <strain evidence="3">cv. Fuchu</strain>
    </source>
</reference>